<feature type="domain" description="NmrA-like" evidence="3">
    <location>
        <begin position="5"/>
        <end position="236"/>
    </location>
</feature>
<reference evidence="4 5" key="1">
    <citation type="submission" date="2017-03" db="EMBL/GenBank/DDBJ databases">
        <title>Genomes of endolithic fungi from Antarctica.</title>
        <authorList>
            <person name="Coleine C."/>
            <person name="Masonjones S."/>
            <person name="Stajich J.E."/>
        </authorList>
    </citation>
    <scope>NUCLEOTIDE SEQUENCE [LARGE SCALE GENOMIC DNA]</scope>
    <source>
        <strain evidence="4 5">CCFEE 6315</strain>
    </source>
</reference>
<dbReference type="Pfam" id="PF05368">
    <property type="entry name" value="NmrA"/>
    <property type="match status" value="1"/>
</dbReference>
<dbReference type="EMBL" id="NAJL01000005">
    <property type="protein sequence ID" value="TKA32524.1"/>
    <property type="molecule type" value="Genomic_DNA"/>
</dbReference>
<keyword evidence="2" id="KW-0560">Oxidoreductase</keyword>
<dbReference type="Gene3D" id="3.90.25.10">
    <property type="entry name" value="UDP-galactose 4-epimerase, domain 1"/>
    <property type="match status" value="1"/>
</dbReference>
<dbReference type="Gene3D" id="3.40.50.720">
    <property type="entry name" value="NAD(P)-binding Rossmann-like Domain"/>
    <property type="match status" value="1"/>
</dbReference>
<dbReference type="PANTHER" id="PTHR47706">
    <property type="entry name" value="NMRA-LIKE FAMILY PROTEIN"/>
    <property type="match status" value="1"/>
</dbReference>
<evidence type="ECO:0000313" key="4">
    <source>
        <dbReference type="EMBL" id="TKA32524.1"/>
    </source>
</evidence>
<dbReference type="SUPFAM" id="SSF51735">
    <property type="entry name" value="NAD(P)-binding Rossmann-fold domains"/>
    <property type="match status" value="1"/>
</dbReference>
<evidence type="ECO:0000259" key="3">
    <source>
        <dbReference type="Pfam" id="PF05368"/>
    </source>
</evidence>
<evidence type="ECO:0000256" key="2">
    <source>
        <dbReference type="ARBA" id="ARBA00023002"/>
    </source>
</evidence>
<name>A0A4U0UBD1_9PEZI</name>
<dbReference type="CDD" id="cd05259">
    <property type="entry name" value="PCBER_SDR_a"/>
    <property type="match status" value="1"/>
</dbReference>
<evidence type="ECO:0000313" key="5">
    <source>
        <dbReference type="Proteomes" id="UP000308549"/>
    </source>
</evidence>
<dbReference type="GO" id="GO:0016491">
    <property type="term" value="F:oxidoreductase activity"/>
    <property type="evidence" value="ECO:0007669"/>
    <property type="project" value="UniProtKB-KW"/>
</dbReference>
<dbReference type="Proteomes" id="UP000308549">
    <property type="component" value="Unassembled WGS sequence"/>
</dbReference>
<keyword evidence="5" id="KW-1185">Reference proteome</keyword>
<dbReference type="InterPro" id="IPR051609">
    <property type="entry name" value="NmrA/Isoflavone_reductase-like"/>
</dbReference>
<dbReference type="InterPro" id="IPR008030">
    <property type="entry name" value="NmrA-like"/>
</dbReference>
<organism evidence="4 5">
    <name type="scientific">Salinomyces thailandicus</name>
    <dbReference type="NCBI Taxonomy" id="706561"/>
    <lineage>
        <taxon>Eukaryota</taxon>
        <taxon>Fungi</taxon>
        <taxon>Dikarya</taxon>
        <taxon>Ascomycota</taxon>
        <taxon>Pezizomycotina</taxon>
        <taxon>Dothideomycetes</taxon>
        <taxon>Dothideomycetidae</taxon>
        <taxon>Mycosphaerellales</taxon>
        <taxon>Teratosphaeriaceae</taxon>
        <taxon>Salinomyces</taxon>
    </lineage>
</organism>
<dbReference type="InterPro" id="IPR036291">
    <property type="entry name" value="NAD(P)-bd_dom_sf"/>
</dbReference>
<protein>
    <recommendedName>
        <fullName evidence="3">NmrA-like domain-containing protein</fullName>
    </recommendedName>
</protein>
<comment type="caution">
    <text evidence="4">The sequence shown here is derived from an EMBL/GenBank/DDBJ whole genome shotgun (WGS) entry which is preliminary data.</text>
</comment>
<dbReference type="OrthoDB" id="9984533at2759"/>
<evidence type="ECO:0000256" key="1">
    <source>
        <dbReference type="ARBA" id="ARBA00022857"/>
    </source>
</evidence>
<accession>A0A4U0UBD1</accession>
<sequence>MAPIQNVALLGADGNLGPAILHALLSAKYTLTVLKRHSSTTPDTYPSPTKTLRIPDDLDHTALTTALTGQDALIVTIKGSQTEIQKELADAAQAAGVRRFIPADFGSCDSSTAEAQELVPLFKHKAQLRSYLQSLTLKHPTFTWTSLVTGHFFDWSLPFIHVNLAERKADVLDEGQHCCSMSTLARIGEATVRVLQREEVTANRMLFVQSFCVRQGVVVEAFEKATEEAWGVEKFPADEFRVREKTKAEEGDVNAVENLVYYLGVVDGDWTKKHGFAMDLLGLEDEDVNAVVKDVIKRFT</sequence>
<keyword evidence="1" id="KW-0521">NADP</keyword>
<dbReference type="PANTHER" id="PTHR47706:SF9">
    <property type="entry name" value="NMRA-LIKE DOMAIN-CONTAINING PROTEIN-RELATED"/>
    <property type="match status" value="1"/>
</dbReference>
<dbReference type="AlphaFoldDB" id="A0A4U0UBD1"/>
<proteinExistence type="predicted"/>
<gene>
    <name evidence="4" type="ORF">B0A50_01632</name>
</gene>
<dbReference type="InterPro" id="IPR045312">
    <property type="entry name" value="PCBER-like"/>
</dbReference>